<dbReference type="Proteomes" id="UP000696485">
    <property type="component" value="Unassembled WGS sequence"/>
</dbReference>
<protein>
    <submittedName>
        <fullName evidence="1">Uncharacterized protein</fullName>
    </submittedName>
</protein>
<name>A0A9P5SFB7_9FUNG</name>
<evidence type="ECO:0000313" key="1">
    <source>
        <dbReference type="EMBL" id="KAF9327724.1"/>
    </source>
</evidence>
<evidence type="ECO:0000313" key="2">
    <source>
        <dbReference type="Proteomes" id="UP000696485"/>
    </source>
</evidence>
<dbReference type="AlphaFoldDB" id="A0A9P5SFB7"/>
<comment type="caution">
    <text evidence="1">The sequence shown here is derived from an EMBL/GenBank/DDBJ whole genome shotgun (WGS) entry which is preliminary data.</text>
</comment>
<proteinExistence type="predicted"/>
<gene>
    <name evidence="1" type="ORF">BG006_009011</name>
</gene>
<reference evidence="1" key="1">
    <citation type="journal article" date="2020" name="Fungal Divers.">
        <title>Resolving the Mortierellaceae phylogeny through synthesis of multi-gene phylogenetics and phylogenomics.</title>
        <authorList>
            <person name="Vandepol N."/>
            <person name="Liber J."/>
            <person name="Desiro A."/>
            <person name="Na H."/>
            <person name="Kennedy M."/>
            <person name="Barry K."/>
            <person name="Grigoriev I.V."/>
            <person name="Miller A.N."/>
            <person name="O'Donnell K."/>
            <person name="Stajich J.E."/>
            <person name="Bonito G."/>
        </authorList>
    </citation>
    <scope>NUCLEOTIDE SEQUENCE</scope>
    <source>
        <strain evidence="1">NVP1</strain>
    </source>
</reference>
<organism evidence="1 2">
    <name type="scientific">Podila minutissima</name>
    <dbReference type="NCBI Taxonomy" id="64525"/>
    <lineage>
        <taxon>Eukaryota</taxon>
        <taxon>Fungi</taxon>
        <taxon>Fungi incertae sedis</taxon>
        <taxon>Mucoromycota</taxon>
        <taxon>Mortierellomycotina</taxon>
        <taxon>Mortierellomycetes</taxon>
        <taxon>Mortierellales</taxon>
        <taxon>Mortierellaceae</taxon>
        <taxon>Podila</taxon>
    </lineage>
</organism>
<keyword evidence="2" id="KW-1185">Reference proteome</keyword>
<accession>A0A9P5SFB7</accession>
<dbReference type="EMBL" id="JAAAUY010000635">
    <property type="protein sequence ID" value="KAF9327724.1"/>
    <property type="molecule type" value="Genomic_DNA"/>
</dbReference>
<sequence>MFLLRNVLPVSKQFFRLVAPILYESPFALINSTKEKPHQLTPRLARLLGTLLGSVAHKRFVMDALHLLGQSFTRLRLSNRDILDLTTSTLFNNNNNRNNDNNSCNLDPDVQYTVDAQDSMGAIPLTVDYLRFYIYHRHLTIPGAFPTVFPSLDCHGMDEWLNSEDS</sequence>